<dbReference type="Pfam" id="PF08671">
    <property type="entry name" value="SinI"/>
    <property type="match status" value="1"/>
</dbReference>
<feature type="domain" description="Sin" evidence="1">
    <location>
        <begin position="1"/>
        <end position="39"/>
    </location>
</feature>
<evidence type="ECO:0000259" key="1">
    <source>
        <dbReference type="PROSITE" id="PS51500"/>
    </source>
</evidence>
<accession>A0A1G9VGN4</accession>
<dbReference type="Proteomes" id="UP000182347">
    <property type="component" value="Unassembled WGS sequence"/>
</dbReference>
<proteinExistence type="predicted"/>
<reference evidence="3" key="1">
    <citation type="submission" date="2016-10" db="EMBL/GenBank/DDBJ databases">
        <authorList>
            <person name="Varghese N."/>
            <person name="Submissions S."/>
        </authorList>
    </citation>
    <scope>NUCLEOTIDE SEQUENCE [LARGE SCALE GENOMIC DNA]</scope>
    <source>
        <strain evidence="3">CGMCC 1.6199</strain>
    </source>
</reference>
<dbReference type="GO" id="GO:0046983">
    <property type="term" value="F:protein dimerization activity"/>
    <property type="evidence" value="ECO:0007669"/>
    <property type="project" value="InterPro"/>
</dbReference>
<dbReference type="PROSITE" id="PS51500">
    <property type="entry name" value="SIN"/>
    <property type="match status" value="1"/>
</dbReference>
<dbReference type="RefSeq" id="WP_074600329.1">
    <property type="nucleotide sequence ID" value="NZ_FNHF01000004.1"/>
</dbReference>
<dbReference type="STRING" id="482461.SAMN05216244_3274"/>
<dbReference type="SUPFAM" id="SSF47406">
    <property type="entry name" value="SinR repressor dimerisation domain-like"/>
    <property type="match status" value="1"/>
</dbReference>
<gene>
    <name evidence="2" type="ORF">SAMN05216244_3274</name>
</gene>
<evidence type="ECO:0000313" key="3">
    <source>
        <dbReference type="Proteomes" id="UP000182347"/>
    </source>
</evidence>
<organism evidence="2 3">
    <name type="scientific">Sediminibacillus halophilus</name>
    <dbReference type="NCBI Taxonomy" id="482461"/>
    <lineage>
        <taxon>Bacteria</taxon>
        <taxon>Bacillati</taxon>
        <taxon>Bacillota</taxon>
        <taxon>Bacilli</taxon>
        <taxon>Bacillales</taxon>
        <taxon>Bacillaceae</taxon>
        <taxon>Sediminibacillus</taxon>
    </lineage>
</organism>
<dbReference type="AlphaFoldDB" id="A0A1G9VGN4"/>
<keyword evidence="3" id="KW-1185">Reference proteome</keyword>
<evidence type="ECO:0000313" key="2">
    <source>
        <dbReference type="EMBL" id="SDM71221.1"/>
    </source>
</evidence>
<sequence length="61" mass="7404">MERLREKPYIDTEWLELIQEALELGMTSQDIRDFLKQKQYMNQYNSPTSANCSLFEDEEKR</sequence>
<dbReference type="InterPro" id="IPR036281">
    <property type="entry name" value="SinR/SinI_dimer_dom_sf"/>
</dbReference>
<dbReference type="InterPro" id="IPR010981">
    <property type="entry name" value="SinR/SinI_dimer_dom"/>
</dbReference>
<dbReference type="GO" id="GO:0006355">
    <property type="term" value="P:regulation of DNA-templated transcription"/>
    <property type="evidence" value="ECO:0007669"/>
    <property type="project" value="InterPro"/>
</dbReference>
<protein>
    <submittedName>
        <fullName evidence="2">Anti-repressor SinI</fullName>
    </submittedName>
</protein>
<name>A0A1G9VGN4_9BACI</name>
<dbReference type="EMBL" id="FNHF01000004">
    <property type="protein sequence ID" value="SDM71221.1"/>
    <property type="molecule type" value="Genomic_DNA"/>
</dbReference>